<accession>A0ABR2BI03</accession>
<name>A0ABR2BI03_9ROSI</name>
<evidence type="ECO:0000313" key="2">
    <source>
        <dbReference type="EMBL" id="KAK8506666.1"/>
    </source>
</evidence>
<dbReference type="EMBL" id="JBBPBM010000116">
    <property type="protein sequence ID" value="KAK8506666.1"/>
    <property type="molecule type" value="Genomic_DNA"/>
</dbReference>
<feature type="region of interest" description="Disordered" evidence="1">
    <location>
        <begin position="1"/>
        <end position="22"/>
    </location>
</feature>
<evidence type="ECO:0000256" key="1">
    <source>
        <dbReference type="SAM" id="MobiDB-lite"/>
    </source>
</evidence>
<proteinExistence type="predicted"/>
<feature type="compositionally biased region" description="Polar residues" evidence="1">
    <location>
        <begin position="98"/>
        <end position="108"/>
    </location>
</feature>
<feature type="region of interest" description="Disordered" evidence="1">
    <location>
        <begin position="82"/>
        <end position="108"/>
    </location>
</feature>
<comment type="caution">
    <text evidence="2">The sequence shown here is derived from an EMBL/GenBank/DDBJ whole genome shotgun (WGS) entry which is preliminary data.</text>
</comment>
<protein>
    <submittedName>
        <fullName evidence="2">Uncharacterized protein</fullName>
    </submittedName>
</protein>
<gene>
    <name evidence="2" type="ORF">V6N12_013480</name>
</gene>
<reference evidence="2 3" key="1">
    <citation type="journal article" date="2024" name="G3 (Bethesda)">
        <title>Genome assembly of Hibiscus sabdariffa L. provides insights into metabolisms of medicinal natural products.</title>
        <authorList>
            <person name="Kim T."/>
        </authorList>
    </citation>
    <scope>NUCLEOTIDE SEQUENCE [LARGE SCALE GENOMIC DNA]</scope>
    <source>
        <strain evidence="2">TK-2024</strain>
        <tissue evidence="2">Old leaves</tissue>
    </source>
</reference>
<dbReference type="Proteomes" id="UP001472677">
    <property type="component" value="Unassembled WGS sequence"/>
</dbReference>
<keyword evidence="3" id="KW-1185">Reference proteome</keyword>
<sequence length="108" mass="11840">MNPQTKRGKEKASNYGQSLPSESDFVGLGYYRHDGHMVVVDGDIVAVGWRVDRTAQIGSQGGSFLDLGVVHSHQIHFDPMAKTIPRSNSSEGRDDSTWHPSSVVWSDA</sequence>
<evidence type="ECO:0000313" key="3">
    <source>
        <dbReference type="Proteomes" id="UP001472677"/>
    </source>
</evidence>
<organism evidence="2 3">
    <name type="scientific">Hibiscus sabdariffa</name>
    <name type="common">roselle</name>
    <dbReference type="NCBI Taxonomy" id="183260"/>
    <lineage>
        <taxon>Eukaryota</taxon>
        <taxon>Viridiplantae</taxon>
        <taxon>Streptophyta</taxon>
        <taxon>Embryophyta</taxon>
        <taxon>Tracheophyta</taxon>
        <taxon>Spermatophyta</taxon>
        <taxon>Magnoliopsida</taxon>
        <taxon>eudicotyledons</taxon>
        <taxon>Gunneridae</taxon>
        <taxon>Pentapetalae</taxon>
        <taxon>rosids</taxon>
        <taxon>malvids</taxon>
        <taxon>Malvales</taxon>
        <taxon>Malvaceae</taxon>
        <taxon>Malvoideae</taxon>
        <taxon>Hibiscus</taxon>
    </lineage>
</organism>